<evidence type="ECO:0000313" key="1">
    <source>
        <dbReference type="EMBL" id="CAF1395931.1"/>
    </source>
</evidence>
<gene>
    <name evidence="1" type="ORF">GPM918_LOCUS33028</name>
    <name evidence="2" type="ORF">SRO942_LOCUS33702</name>
</gene>
<evidence type="ECO:0000313" key="2">
    <source>
        <dbReference type="EMBL" id="CAF4290066.1"/>
    </source>
</evidence>
<reference evidence="1" key="1">
    <citation type="submission" date="2021-02" db="EMBL/GenBank/DDBJ databases">
        <authorList>
            <person name="Nowell W R."/>
        </authorList>
    </citation>
    <scope>NUCLEOTIDE SEQUENCE</scope>
</reference>
<dbReference type="Proteomes" id="UP000681722">
    <property type="component" value="Unassembled WGS sequence"/>
</dbReference>
<dbReference type="AlphaFoldDB" id="A0A815KPK5"/>
<dbReference type="EMBL" id="CAJNOQ010017262">
    <property type="protein sequence ID" value="CAF1395931.1"/>
    <property type="molecule type" value="Genomic_DNA"/>
</dbReference>
<sequence>MSEINPNDNDTNIYKLNVLKLKLILFQYLSKIFLKISIIDFKLTSLSFSMTNKEYQQLKIYISQLIDRIPKRLLGEFLLNLSAYDLESFDRLFPNIDTRNYWRLHLCRLTLQNTYWLNEIDYFLARDYFNIPTFEAEQCCITNLIVDKSNCSNRNNEIVNENLNCLLCPEKYYYFTVHFYCHKFYERDLIVEIIGDDGLKRELNVLVIPLKFLNRKLKQIRYVLKQYSNHIYYCNNLSLKLIIDQIENTLWFSYINELYFDMLECSRWIDLLKYKNQINYFRPNILELLIEKNLNENIIGLMFIKQIIINKNLKKISIIGKQSLLSIVKLIQNDYGTLSQLESIKLINFHLNNDDLKLFEQLLLLPTLSKIKLSHIYCLETSSSNLFESILFSSLLTKTNLTHLSFESIYFETKKYAHDFIEIINKNPLIELSLINTYLSFFNSSSQSIDLWKQFIDTLSKKSTLENLIIIRRSASKQLLNILLEYLIKHIGFCQLTKLIIIPLQAPDQQEASFETLTTNNIEDNYNVLKLVSLQPRHHYHHQNNQQKIIELKRSNHKLLIIYGHNGYLVEHESCLLMF</sequence>
<organism evidence="1 3">
    <name type="scientific">Didymodactylos carnosus</name>
    <dbReference type="NCBI Taxonomy" id="1234261"/>
    <lineage>
        <taxon>Eukaryota</taxon>
        <taxon>Metazoa</taxon>
        <taxon>Spiralia</taxon>
        <taxon>Gnathifera</taxon>
        <taxon>Rotifera</taxon>
        <taxon>Eurotatoria</taxon>
        <taxon>Bdelloidea</taxon>
        <taxon>Philodinida</taxon>
        <taxon>Philodinidae</taxon>
        <taxon>Didymodactylos</taxon>
    </lineage>
</organism>
<name>A0A815KPK5_9BILA</name>
<proteinExistence type="predicted"/>
<comment type="caution">
    <text evidence="1">The sequence shown here is derived from an EMBL/GenBank/DDBJ whole genome shotgun (WGS) entry which is preliminary data.</text>
</comment>
<accession>A0A815KPK5</accession>
<keyword evidence="3" id="KW-1185">Reference proteome</keyword>
<evidence type="ECO:0000313" key="3">
    <source>
        <dbReference type="Proteomes" id="UP000663829"/>
    </source>
</evidence>
<dbReference type="Proteomes" id="UP000663829">
    <property type="component" value="Unassembled WGS sequence"/>
</dbReference>
<dbReference type="EMBL" id="CAJOBC010082675">
    <property type="protein sequence ID" value="CAF4290066.1"/>
    <property type="molecule type" value="Genomic_DNA"/>
</dbReference>
<protein>
    <submittedName>
        <fullName evidence="1">Uncharacterized protein</fullName>
    </submittedName>
</protein>